<feature type="binding site" evidence="9">
    <location>
        <position position="223"/>
    </location>
    <ligand>
        <name>Zn(2+)</name>
        <dbReference type="ChEBI" id="CHEBI:29105"/>
        <label>1</label>
    </ligand>
</feature>
<dbReference type="GO" id="GO:0031012">
    <property type="term" value="C:extracellular matrix"/>
    <property type="evidence" value="ECO:0007669"/>
    <property type="project" value="InterPro"/>
</dbReference>
<dbReference type="SUPFAM" id="SSF50923">
    <property type="entry name" value="Hemopexin-like domain"/>
    <property type="match status" value="1"/>
</dbReference>
<evidence type="ECO:0000256" key="4">
    <source>
        <dbReference type="ARBA" id="ARBA00022801"/>
    </source>
</evidence>
<dbReference type="CDD" id="cd04278">
    <property type="entry name" value="ZnMc_MMP"/>
    <property type="match status" value="1"/>
</dbReference>
<dbReference type="PANTHER" id="PTHR10201">
    <property type="entry name" value="MATRIX METALLOPROTEINASE"/>
    <property type="match status" value="1"/>
</dbReference>
<dbReference type="GO" id="GO:0030198">
    <property type="term" value="P:extracellular matrix organization"/>
    <property type="evidence" value="ECO:0007669"/>
    <property type="project" value="TreeGrafter"/>
</dbReference>
<feature type="non-terminal residue" evidence="11">
    <location>
        <position position="1"/>
    </location>
</feature>
<evidence type="ECO:0000313" key="11">
    <source>
        <dbReference type="EMBL" id="PIK45853.1"/>
    </source>
</evidence>
<proteinExistence type="inferred from homology"/>
<dbReference type="InterPro" id="IPR033739">
    <property type="entry name" value="M10A_MMP"/>
</dbReference>
<dbReference type="InterPro" id="IPR024079">
    <property type="entry name" value="MetalloPept_cat_dom_sf"/>
</dbReference>
<feature type="binding site" evidence="9">
    <location>
        <position position="221"/>
    </location>
    <ligand>
        <name>Ca(2+)</name>
        <dbReference type="ChEBI" id="CHEBI:29108"/>
        <label>2</label>
    </ligand>
</feature>
<evidence type="ECO:0000256" key="2">
    <source>
        <dbReference type="ARBA" id="ARBA00022670"/>
    </source>
</evidence>
<sequence>FLTTIGGSSLQGVAVDPPQVNLFDSDHFYDTLDELTYLRNNGYITRSKSIQILEKQDEVGLKSALSDMQGFFDLNATGELDNETRKIMKQARCGFSDLEEGSQHPQNSTSNRVRRFNVIGKHFKWDTGRITYGILNYPTKGLITPKSLHFVIRKAFDVWSLYAPINFRELTGREANQALIRIAFVKGRHASDPDHPRFDGPSGDLAHAFSPRTGWGDTDGDIHFDDDEVFTVRGRSAYHLYQIAVHEIGHALGLLHSKDRRSIMWPMYRYWTENRLPSDDVSAIQSLYGKRAPSNLPALKTMFRRTYCGTSFPVVFSIQGFIYAIRGYLFWKAKDGKLLTARDGKKVSTQWNDLPVNIKLHMQDQTEQYYFLKVRCFSAVYCDIMLPGEVGGRGGVWGDEGEGSWA</sequence>
<feature type="binding site" evidence="8">
    <location>
        <position position="250"/>
    </location>
    <ligand>
        <name>Zn(2+)</name>
        <dbReference type="ChEBI" id="CHEBI:29105"/>
        <label>2</label>
        <note>catalytic</note>
    </ligand>
</feature>
<dbReference type="InterPro" id="IPR036375">
    <property type="entry name" value="Hemopexin-like_dom_sf"/>
</dbReference>
<name>A0A2G8KCZ3_STIJA</name>
<comment type="cofactor">
    <cofactor evidence="9">
        <name>Zn(2+)</name>
        <dbReference type="ChEBI" id="CHEBI:29105"/>
    </cofactor>
    <text evidence="9">Binds 2 Zn(2+) ions per subunit.</text>
</comment>
<evidence type="ECO:0000256" key="5">
    <source>
        <dbReference type="ARBA" id="ARBA00022833"/>
    </source>
</evidence>
<evidence type="ECO:0000256" key="3">
    <source>
        <dbReference type="ARBA" id="ARBA00022723"/>
    </source>
</evidence>
<dbReference type="AlphaFoldDB" id="A0A2G8KCZ3"/>
<feature type="binding site" evidence="9">
    <location>
        <position position="225"/>
    </location>
    <ligand>
        <name>Ca(2+)</name>
        <dbReference type="ChEBI" id="CHEBI:29108"/>
        <label>3</label>
    </ligand>
</feature>
<keyword evidence="2" id="KW-0645">Protease</keyword>
<dbReference type="GO" id="GO:0005615">
    <property type="term" value="C:extracellular space"/>
    <property type="evidence" value="ECO:0007669"/>
    <property type="project" value="TreeGrafter"/>
</dbReference>
<comment type="similarity">
    <text evidence="1">Belongs to the peptidase M10A family.</text>
</comment>
<dbReference type="GO" id="GO:0006508">
    <property type="term" value="P:proteolysis"/>
    <property type="evidence" value="ECO:0007669"/>
    <property type="project" value="UniProtKB-KW"/>
</dbReference>
<keyword evidence="4" id="KW-0378">Hydrolase</keyword>
<dbReference type="InterPro" id="IPR036365">
    <property type="entry name" value="PGBD-like_sf"/>
</dbReference>
<comment type="caution">
    <text evidence="11">The sequence shown here is derived from an EMBL/GenBank/DDBJ whole genome shotgun (WGS) entry which is preliminary data.</text>
</comment>
<accession>A0A2G8KCZ3</accession>
<feature type="binding site" evidence="9">
    <location>
        <position position="226"/>
    </location>
    <ligand>
        <name>Ca(2+)</name>
        <dbReference type="ChEBI" id="CHEBI:29108"/>
        <label>1</label>
    </ligand>
</feature>
<dbReference type="SUPFAM" id="SSF47090">
    <property type="entry name" value="PGBD-like"/>
    <property type="match status" value="1"/>
</dbReference>
<keyword evidence="6" id="KW-0482">Metalloprotease</keyword>
<dbReference type="EMBL" id="MRZV01000681">
    <property type="protein sequence ID" value="PIK45853.1"/>
    <property type="molecule type" value="Genomic_DNA"/>
</dbReference>
<keyword evidence="5 8" id="KW-0862">Zinc</keyword>
<dbReference type="OrthoDB" id="406838at2759"/>
<feature type="binding site" evidence="9">
    <location>
        <position position="202"/>
    </location>
    <ligand>
        <name>Ca(2+)</name>
        <dbReference type="ChEBI" id="CHEBI:29108"/>
        <label>3</label>
    </ligand>
</feature>
<evidence type="ECO:0000256" key="1">
    <source>
        <dbReference type="ARBA" id="ARBA00010370"/>
    </source>
</evidence>
<protein>
    <submittedName>
        <fullName evidence="11">Putative matrix metalloproteinase-24</fullName>
    </submittedName>
</protein>
<dbReference type="Gene3D" id="3.40.390.10">
    <property type="entry name" value="Collagenase (Catalytic Domain)"/>
    <property type="match status" value="1"/>
</dbReference>
<evidence type="ECO:0000259" key="10">
    <source>
        <dbReference type="SMART" id="SM00235"/>
    </source>
</evidence>
<keyword evidence="9" id="KW-0106">Calcium</keyword>
<keyword evidence="12" id="KW-1185">Reference proteome</keyword>
<feature type="active site" evidence="7">
    <location>
        <position position="247"/>
    </location>
</feature>
<feature type="binding site" evidence="9">
    <location>
        <position position="199"/>
    </location>
    <ligand>
        <name>Ca(2+)</name>
        <dbReference type="ChEBI" id="CHEBI:29108"/>
        <label>3</label>
    </ligand>
</feature>
<feature type="binding site" evidence="9">
    <location>
        <position position="264"/>
    </location>
    <ligand>
        <name>Zn(2+)</name>
        <dbReference type="ChEBI" id="CHEBI:29105"/>
        <label>2</label>
        <note>catalytic</note>
    </ligand>
</feature>
<dbReference type="InterPro" id="IPR021190">
    <property type="entry name" value="Pept_M10A"/>
</dbReference>
<feature type="binding site" evidence="9">
    <location>
        <position position="228"/>
    </location>
    <ligand>
        <name>Ca(2+)</name>
        <dbReference type="ChEBI" id="CHEBI:29108"/>
        <label>1</label>
    </ligand>
</feature>
<dbReference type="SMART" id="SM00235">
    <property type="entry name" value="ZnMc"/>
    <property type="match status" value="1"/>
</dbReference>
<evidence type="ECO:0000256" key="9">
    <source>
        <dbReference type="PIRSR" id="PIRSR621190-2"/>
    </source>
</evidence>
<evidence type="ECO:0000256" key="8">
    <source>
        <dbReference type="PIRSR" id="PIRSR001191-2"/>
    </source>
</evidence>
<feature type="binding site" evidence="9">
    <location>
        <position position="228"/>
    </location>
    <ligand>
        <name>Ca(2+)</name>
        <dbReference type="ChEBI" id="CHEBI:29108"/>
        <label>3</label>
    </ligand>
</feature>
<organism evidence="11 12">
    <name type="scientific">Stichopus japonicus</name>
    <name type="common">Sea cucumber</name>
    <dbReference type="NCBI Taxonomy" id="307972"/>
    <lineage>
        <taxon>Eukaryota</taxon>
        <taxon>Metazoa</taxon>
        <taxon>Echinodermata</taxon>
        <taxon>Eleutherozoa</taxon>
        <taxon>Echinozoa</taxon>
        <taxon>Holothuroidea</taxon>
        <taxon>Aspidochirotacea</taxon>
        <taxon>Aspidochirotida</taxon>
        <taxon>Stichopodidae</taxon>
        <taxon>Apostichopus</taxon>
    </lineage>
</organism>
<gene>
    <name evidence="11" type="ORF">BSL78_17273</name>
</gene>
<dbReference type="SUPFAM" id="SSF55486">
    <property type="entry name" value="Metalloproteases ('zincins'), catalytic domain"/>
    <property type="match status" value="1"/>
</dbReference>
<dbReference type="STRING" id="307972.A0A2G8KCZ3"/>
<dbReference type="PIRSF" id="PIRSF001191">
    <property type="entry name" value="Peptidase_M10A_matrix"/>
    <property type="match status" value="1"/>
</dbReference>
<evidence type="ECO:0000256" key="7">
    <source>
        <dbReference type="PIRSR" id="PIRSR001191-1"/>
    </source>
</evidence>
<dbReference type="PRINTS" id="PR00138">
    <property type="entry name" value="MATRIXIN"/>
</dbReference>
<feature type="binding site" evidence="9">
    <location>
        <position position="207"/>
    </location>
    <ligand>
        <name>Zn(2+)</name>
        <dbReference type="ChEBI" id="CHEBI:29105"/>
        <label>1</label>
    </ligand>
</feature>
<reference evidence="11 12" key="1">
    <citation type="journal article" date="2017" name="PLoS Biol.">
        <title>The sea cucumber genome provides insights into morphological evolution and visceral regeneration.</title>
        <authorList>
            <person name="Zhang X."/>
            <person name="Sun L."/>
            <person name="Yuan J."/>
            <person name="Sun Y."/>
            <person name="Gao Y."/>
            <person name="Zhang L."/>
            <person name="Li S."/>
            <person name="Dai H."/>
            <person name="Hamel J.F."/>
            <person name="Liu C."/>
            <person name="Yu Y."/>
            <person name="Liu S."/>
            <person name="Lin W."/>
            <person name="Guo K."/>
            <person name="Jin S."/>
            <person name="Xu P."/>
            <person name="Storey K.B."/>
            <person name="Huan P."/>
            <person name="Zhang T."/>
            <person name="Zhou Y."/>
            <person name="Zhang J."/>
            <person name="Lin C."/>
            <person name="Li X."/>
            <person name="Xing L."/>
            <person name="Huo D."/>
            <person name="Sun M."/>
            <person name="Wang L."/>
            <person name="Mercier A."/>
            <person name="Li F."/>
            <person name="Yang H."/>
            <person name="Xiang J."/>
        </authorList>
    </citation>
    <scope>NUCLEOTIDE SEQUENCE [LARGE SCALE GENOMIC DNA]</scope>
    <source>
        <strain evidence="11">Shaxun</strain>
        <tissue evidence="11">Muscle</tissue>
    </source>
</reference>
<evidence type="ECO:0000313" key="12">
    <source>
        <dbReference type="Proteomes" id="UP000230750"/>
    </source>
</evidence>
<keyword evidence="3 8" id="KW-0479">Metal-binding</keyword>
<feature type="binding site" evidence="9">
    <location>
        <position position="200"/>
    </location>
    <ligand>
        <name>Ca(2+)</name>
        <dbReference type="ChEBI" id="CHEBI:29108"/>
        <label>3</label>
    </ligand>
</feature>
<dbReference type="Pfam" id="PF00413">
    <property type="entry name" value="Peptidase_M10"/>
    <property type="match status" value="1"/>
</dbReference>
<feature type="binding site" description="in inhibited form" evidence="9">
    <location>
        <position position="93"/>
    </location>
    <ligand>
        <name>Zn(2+)</name>
        <dbReference type="ChEBI" id="CHEBI:29105"/>
        <label>2</label>
        <note>catalytic</note>
    </ligand>
</feature>
<feature type="binding site" evidence="9">
    <location>
        <position position="194"/>
    </location>
    <ligand>
        <name>Zn(2+)</name>
        <dbReference type="ChEBI" id="CHEBI:29105"/>
        <label>1</label>
    </ligand>
</feature>
<dbReference type="InterPro" id="IPR001818">
    <property type="entry name" value="Pept_M10_metallopeptidase"/>
</dbReference>
<dbReference type="GO" id="GO:0004222">
    <property type="term" value="F:metalloendopeptidase activity"/>
    <property type="evidence" value="ECO:0007669"/>
    <property type="project" value="InterPro"/>
</dbReference>
<feature type="binding site" evidence="8">
    <location>
        <position position="246"/>
    </location>
    <ligand>
        <name>Zn(2+)</name>
        <dbReference type="ChEBI" id="CHEBI:29105"/>
        <label>2</label>
        <note>catalytic</note>
    </ligand>
</feature>
<comment type="cofactor">
    <cofactor evidence="9">
        <name>Ca(2+)</name>
        <dbReference type="ChEBI" id="CHEBI:29108"/>
    </cofactor>
    <text evidence="9">Can bind about 5 Ca(2+) ions per subunit.</text>
</comment>
<feature type="binding site" evidence="9">
    <location>
        <position position="216"/>
    </location>
    <ligand>
        <name>Ca(2+)</name>
        <dbReference type="ChEBI" id="CHEBI:29108"/>
        <label>2</label>
    </ligand>
</feature>
<feature type="binding site" evidence="9">
    <location>
        <position position="189"/>
    </location>
    <ligand>
        <name>Zn(2+)</name>
        <dbReference type="ChEBI" id="CHEBI:29105"/>
        <label>1</label>
    </ligand>
</feature>
<dbReference type="InterPro" id="IPR002477">
    <property type="entry name" value="Peptidoglycan-bd-like"/>
</dbReference>
<dbReference type="Proteomes" id="UP000230750">
    <property type="component" value="Unassembled WGS sequence"/>
</dbReference>
<dbReference type="Pfam" id="PF01471">
    <property type="entry name" value="PG_binding_1"/>
    <property type="match status" value="1"/>
</dbReference>
<feature type="binding site" evidence="8">
    <location>
        <position position="256"/>
    </location>
    <ligand>
        <name>Zn(2+)</name>
        <dbReference type="ChEBI" id="CHEBI:29105"/>
        <label>2</label>
        <note>catalytic</note>
    </ligand>
</feature>
<dbReference type="PANTHER" id="PTHR10201:SF294">
    <property type="entry name" value="MATRIX METALLOPROTEINASE 16"/>
    <property type="match status" value="1"/>
</dbReference>
<dbReference type="GO" id="GO:0030574">
    <property type="term" value="P:collagen catabolic process"/>
    <property type="evidence" value="ECO:0007669"/>
    <property type="project" value="TreeGrafter"/>
</dbReference>
<evidence type="ECO:0000256" key="6">
    <source>
        <dbReference type="ARBA" id="ARBA00023049"/>
    </source>
</evidence>
<dbReference type="InterPro" id="IPR006026">
    <property type="entry name" value="Peptidase_Metallo"/>
</dbReference>
<dbReference type="GO" id="GO:0008270">
    <property type="term" value="F:zinc ion binding"/>
    <property type="evidence" value="ECO:0007669"/>
    <property type="project" value="InterPro"/>
</dbReference>
<feature type="domain" description="Peptidase metallopeptidase" evidence="10">
    <location>
        <begin position="121"/>
        <end position="290"/>
    </location>
</feature>